<dbReference type="Gene3D" id="2.20.25.10">
    <property type="match status" value="1"/>
</dbReference>
<dbReference type="Proteomes" id="UP001237152">
    <property type="component" value="Segment"/>
</dbReference>
<dbReference type="InterPro" id="IPR013137">
    <property type="entry name" value="Znf_TFIIB"/>
</dbReference>
<dbReference type="EMBL" id="MK174290">
    <property type="protein sequence ID" value="QBZ80806.1"/>
    <property type="molecule type" value="Genomic_DNA"/>
</dbReference>
<evidence type="ECO:0000256" key="1">
    <source>
        <dbReference type="SAM" id="MobiDB-lite"/>
    </source>
</evidence>
<dbReference type="SUPFAM" id="SSF57783">
    <property type="entry name" value="Zinc beta-ribbon"/>
    <property type="match status" value="1"/>
</dbReference>
<accession>A0A4D6EG28</accession>
<feature type="domain" description="TFIIB-type" evidence="2">
    <location>
        <begin position="66"/>
        <end position="98"/>
    </location>
</feature>
<protein>
    <submittedName>
        <fullName evidence="3">TF Zn Ribbon incomplete domain containing protein</fullName>
    </submittedName>
</protein>
<feature type="region of interest" description="Disordered" evidence="1">
    <location>
        <begin position="33"/>
        <end position="55"/>
    </location>
</feature>
<name>A0A4D6EG28_9VIRU</name>
<evidence type="ECO:0000313" key="4">
    <source>
        <dbReference type="Proteomes" id="UP001237152"/>
    </source>
</evidence>
<organism evidence="3 4">
    <name type="scientific">Pandoravirus celtis</name>
    <dbReference type="NCBI Taxonomy" id="2568002"/>
    <lineage>
        <taxon>Viruses</taxon>
        <taxon>Pandoravirus</taxon>
    </lineage>
</organism>
<reference evidence="3" key="1">
    <citation type="journal article" date="2019" name="Front. Microbiol.">
        <title>Pandoravirus Celtis Illustrates the Microevolution Processes at Work in the Giant Pandoraviridae Genomes.</title>
        <authorList>
            <person name="Legendre M."/>
            <person name="Alempic J.M."/>
            <person name="Philippe N."/>
            <person name="Lartigue A."/>
            <person name="Jeudy S."/>
            <person name="Poirot O."/>
            <person name="Ta N.T."/>
            <person name="Nin S."/>
            <person name="Coute Y."/>
            <person name="Abergel C."/>
            <person name="Claverie J.M."/>
        </authorList>
    </citation>
    <scope>NUCLEOTIDE SEQUENCE</scope>
</reference>
<evidence type="ECO:0000259" key="2">
    <source>
        <dbReference type="PROSITE" id="PS51134"/>
    </source>
</evidence>
<sequence>MHRWKSLYEGSPPPTVVALPDLFSFGFLEREKTPHSNGDADNDRHLHGNDGNNINDNDRNGGDLWFAMAECKGCGASQTVDDVTTGDVVCTACGWVVDDEHVYRVGRPPRGCNVKQQQAARLEARGIARADSLLSKAARAVATDFGIDPTLLLIESTRGGVPADVRGPVDVALCRAVARLCGGDF</sequence>
<dbReference type="PROSITE" id="PS51134">
    <property type="entry name" value="ZF_TFIIB"/>
    <property type="match status" value="1"/>
</dbReference>
<gene>
    <name evidence="3" type="ORF">pclt_cds_208</name>
</gene>
<proteinExistence type="predicted"/>
<evidence type="ECO:0000313" key="3">
    <source>
        <dbReference type="EMBL" id="QBZ80806.1"/>
    </source>
</evidence>